<accession>X1U0I7</accession>
<sequence length="108" mass="12195">MAHFLDDTIDDLMTALSNASVAMQSFANFMKNAADHLKADQIEDAGVDLHECYNYAYGFRKWLVQDPKSVAQVIRDGLVLLRTNWPEDGEPPEEYELTMDKILAVMVA</sequence>
<name>X1U0I7_9ZZZZ</name>
<gene>
    <name evidence="1" type="ORF">S12H4_26916</name>
</gene>
<dbReference type="EMBL" id="BARW01015318">
    <property type="protein sequence ID" value="GAI93370.1"/>
    <property type="molecule type" value="Genomic_DNA"/>
</dbReference>
<dbReference type="AlphaFoldDB" id="X1U0I7"/>
<proteinExistence type="predicted"/>
<organism evidence="1">
    <name type="scientific">marine sediment metagenome</name>
    <dbReference type="NCBI Taxonomy" id="412755"/>
    <lineage>
        <taxon>unclassified sequences</taxon>
        <taxon>metagenomes</taxon>
        <taxon>ecological metagenomes</taxon>
    </lineage>
</organism>
<reference evidence="1" key="1">
    <citation type="journal article" date="2014" name="Front. Microbiol.">
        <title>High frequency of phylogenetically diverse reductive dehalogenase-homologous genes in deep subseafloor sedimentary metagenomes.</title>
        <authorList>
            <person name="Kawai M."/>
            <person name="Futagami T."/>
            <person name="Toyoda A."/>
            <person name="Takaki Y."/>
            <person name="Nishi S."/>
            <person name="Hori S."/>
            <person name="Arai W."/>
            <person name="Tsubouchi T."/>
            <person name="Morono Y."/>
            <person name="Uchiyama I."/>
            <person name="Ito T."/>
            <person name="Fujiyama A."/>
            <person name="Inagaki F."/>
            <person name="Takami H."/>
        </authorList>
    </citation>
    <scope>NUCLEOTIDE SEQUENCE</scope>
    <source>
        <strain evidence="1">Expedition CK06-06</strain>
    </source>
</reference>
<protein>
    <submittedName>
        <fullName evidence="1">Uncharacterized protein</fullName>
    </submittedName>
</protein>
<comment type="caution">
    <text evidence="1">The sequence shown here is derived from an EMBL/GenBank/DDBJ whole genome shotgun (WGS) entry which is preliminary data.</text>
</comment>
<feature type="non-terminal residue" evidence="1">
    <location>
        <position position="108"/>
    </location>
</feature>
<evidence type="ECO:0000313" key="1">
    <source>
        <dbReference type="EMBL" id="GAI93370.1"/>
    </source>
</evidence>